<protein>
    <recommendedName>
        <fullName evidence="5">Heptosyltransferase</fullName>
    </recommendedName>
</protein>
<dbReference type="SUPFAM" id="SSF53756">
    <property type="entry name" value="UDP-Glycosyltransferase/glycogen phosphorylase"/>
    <property type="match status" value="1"/>
</dbReference>
<dbReference type="AlphaFoldDB" id="A0A059XTP3"/>
<reference evidence="4" key="1">
    <citation type="submission" date="2014-02" db="EMBL/GenBank/DDBJ databases">
        <title>Complete genome sequence and comparative genomic analysis of the nitrogen-fixing bacterium Leptospirillum ferriphilum YSK.</title>
        <authorList>
            <person name="Guo X."/>
            <person name="Yin H."/>
            <person name="Liang Y."/>
            <person name="Hu Q."/>
            <person name="Ma L."/>
            <person name="Xiao Y."/>
            <person name="Zhang X."/>
            <person name="Qiu G."/>
            <person name="Liu X."/>
        </authorList>
    </citation>
    <scope>NUCLEOTIDE SEQUENCE [LARGE SCALE GENOMIC DNA]</scope>
    <source>
        <strain evidence="4">YSK</strain>
    </source>
</reference>
<dbReference type="GO" id="GO:0008713">
    <property type="term" value="F:ADP-heptose-lipopolysaccharide heptosyltransferase activity"/>
    <property type="evidence" value="ECO:0007669"/>
    <property type="project" value="TreeGrafter"/>
</dbReference>
<dbReference type="EMBL" id="CP007243">
    <property type="protein sequence ID" value="AIA32004.1"/>
    <property type="molecule type" value="Genomic_DNA"/>
</dbReference>
<dbReference type="Pfam" id="PF01075">
    <property type="entry name" value="Glyco_transf_9"/>
    <property type="match status" value="1"/>
</dbReference>
<dbReference type="KEGG" id="lfp:Y981_11895"/>
<name>A0A059XTP3_9BACT</name>
<accession>A0A059XTP3</accession>
<evidence type="ECO:0008006" key="5">
    <source>
        <dbReference type="Google" id="ProtNLM"/>
    </source>
</evidence>
<dbReference type="InterPro" id="IPR051199">
    <property type="entry name" value="LPS_LOS_Heptosyltrfase"/>
</dbReference>
<keyword evidence="4" id="KW-1185">Reference proteome</keyword>
<dbReference type="InterPro" id="IPR002201">
    <property type="entry name" value="Glyco_trans_9"/>
</dbReference>
<dbReference type="GO" id="GO:0005829">
    <property type="term" value="C:cytosol"/>
    <property type="evidence" value="ECO:0007669"/>
    <property type="project" value="TreeGrafter"/>
</dbReference>
<evidence type="ECO:0000256" key="2">
    <source>
        <dbReference type="ARBA" id="ARBA00022679"/>
    </source>
</evidence>
<keyword evidence="2" id="KW-0808">Transferase</keyword>
<dbReference type="GO" id="GO:0009244">
    <property type="term" value="P:lipopolysaccharide core region biosynthetic process"/>
    <property type="evidence" value="ECO:0007669"/>
    <property type="project" value="TreeGrafter"/>
</dbReference>
<dbReference type="RefSeq" id="WP_038506296.1">
    <property type="nucleotide sequence ID" value="NZ_CP007243.1"/>
</dbReference>
<dbReference type="Gene3D" id="3.40.50.2000">
    <property type="entry name" value="Glycogen Phosphorylase B"/>
    <property type="match status" value="2"/>
</dbReference>
<evidence type="ECO:0000256" key="1">
    <source>
        <dbReference type="ARBA" id="ARBA00022676"/>
    </source>
</evidence>
<dbReference type="OrthoDB" id="9797795at2"/>
<dbReference type="Proteomes" id="UP000027059">
    <property type="component" value="Chromosome"/>
</dbReference>
<evidence type="ECO:0000313" key="3">
    <source>
        <dbReference type="EMBL" id="AIA32004.1"/>
    </source>
</evidence>
<evidence type="ECO:0000313" key="4">
    <source>
        <dbReference type="Proteomes" id="UP000027059"/>
    </source>
</evidence>
<proteinExistence type="predicted"/>
<dbReference type="HOGENOM" id="CLU_032383_0_0_0"/>
<sequence length="595" mass="67044">MTDPARKKGPMRILILALTRMGDLYEMYPMVAALRETYPDSQISLVAYREFCPVLGPLSLLTSVYPVDGPSLLALSRSPGSPLEAYRTIRNWLQEIDEFDADLLINLTPNRIGAVLGYLIRAREKRGLHMTPDGYRAHYGPFVPYLGMLVKNRLYNNLNLVDLFLKIACLKPPVSLPLSILPESRSNIRKKGEKEGVGPDDIRIAFATGASQELKRWPVERFLETILVLLESDSRTHAILLGSGEEDRKRNGKICGGISALRPDLSVRLHDWTGQTGPDDLFALLEQSDLLVSNDTGTMHAAALAGLPVVCLSFANLFYPETGPWGDGNIILYSRAPCAPCAPDSRCLHPVCREDLDPRTVAAVVRKRLEFPRTLETPDREALRLFLETLLPVGKTGIALSKREVTGEVRYRPLGEDRESPEEFYRNVYEKLWREDLEGDLEKPLEGLCPEGGDISQVLDFSDRLLHLAKKGQEVVQRIAVCLDSGRSPVPENLLSSIDGVDRQVEEISWSCPPLGPLCLFFQLEKESIDVWNPREIFHLVKRTEKTYEDLRKRVERFSRIVREGRRALPGETDRAEEPGMSRFSGFEMRERIGQ</sequence>
<gene>
    <name evidence="3" type="ORF">Y981_11895</name>
</gene>
<keyword evidence="1" id="KW-0328">Glycosyltransferase</keyword>
<dbReference type="CDD" id="cd03789">
    <property type="entry name" value="GT9_LPS_heptosyltransferase"/>
    <property type="match status" value="1"/>
</dbReference>
<dbReference type="PANTHER" id="PTHR30160">
    <property type="entry name" value="TETRAACYLDISACCHARIDE 4'-KINASE-RELATED"/>
    <property type="match status" value="1"/>
</dbReference>
<reference evidence="3 4" key="2">
    <citation type="journal article" date="2015" name="Biomed. Res. Int.">
        <title>Effects of Arsenite Resistance on the Growth and Functional Gene Expression of Leptospirillum ferriphilum and Acidithiobacillus thiooxidans in Pure Culture and Coculture.</title>
        <authorList>
            <person name="Jiang H."/>
            <person name="Liang Y."/>
            <person name="Yin H."/>
            <person name="Xiao Y."/>
            <person name="Guo X."/>
            <person name="Xu Y."/>
            <person name="Hu Q."/>
            <person name="Liu H."/>
            <person name="Liu X."/>
        </authorList>
    </citation>
    <scope>NUCLEOTIDE SEQUENCE [LARGE SCALE GENOMIC DNA]</scope>
    <source>
        <strain evidence="3 4">YSK</strain>
    </source>
</reference>
<organism evidence="3 4">
    <name type="scientific">Leptospirillum ferriphilum YSK</name>
    <dbReference type="NCBI Taxonomy" id="1441628"/>
    <lineage>
        <taxon>Bacteria</taxon>
        <taxon>Pseudomonadati</taxon>
        <taxon>Nitrospirota</taxon>
        <taxon>Nitrospiria</taxon>
        <taxon>Nitrospirales</taxon>
        <taxon>Nitrospiraceae</taxon>
        <taxon>Leptospirillum</taxon>
    </lineage>
</organism>
<dbReference type="PANTHER" id="PTHR30160:SF7">
    <property type="entry name" value="ADP-HEPTOSE--LPS HEPTOSYLTRANSFERASE 2"/>
    <property type="match status" value="1"/>
</dbReference>